<organism evidence="2 3">
    <name type="scientific">Escherichia coli</name>
    <dbReference type="NCBI Taxonomy" id="562"/>
    <lineage>
        <taxon>Bacteria</taxon>
        <taxon>Pseudomonadati</taxon>
        <taxon>Pseudomonadota</taxon>
        <taxon>Gammaproteobacteria</taxon>
        <taxon>Enterobacterales</taxon>
        <taxon>Enterobacteriaceae</taxon>
        <taxon>Escherichia</taxon>
    </lineage>
</organism>
<comment type="similarity">
    <text evidence="1">Belongs to the UPF0250 family.</text>
</comment>
<evidence type="ECO:0000313" key="2">
    <source>
        <dbReference type="EMBL" id="STI87605.1"/>
    </source>
</evidence>
<dbReference type="Proteomes" id="UP000254079">
    <property type="component" value="Unassembled WGS sequence"/>
</dbReference>
<dbReference type="NCBIfam" id="NF003447">
    <property type="entry name" value="PRK04998.1"/>
    <property type="match status" value="1"/>
</dbReference>
<proteinExistence type="inferred from homology"/>
<dbReference type="AlphaFoldDB" id="A0A376UDQ6"/>
<name>A0A376UDQ6_ECOLX</name>
<dbReference type="Pfam" id="PF04359">
    <property type="entry name" value="DUF493"/>
    <property type="match status" value="1"/>
</dbReference>
<dbReference type="PANTHER" id="PTHR38036:SF1">
    <property type="entry name" value="UPF0250 PROTEIN YBED"/>
    <property type="match status" value="1"/>
</dbReference>
<gene>
    <name evidence="2" type="primary">ybeD</name>
    <name evidence="2" type="ORF">NCTC8622_06776</name>
</gene>
<dbReference type="SUPFAM" id="SSF117991">
    <property type="entry name" value="YbeD/HP0495-like"/>
    <property type="match status" value="1"/>
</dbReference>
<dbReference type="GO" id="GO:0005829">
    <property type="term" value="C:cytosol"/>
    <property type="evidence" value="ECO:0007669"/>
    <property type="project" value="TreeGrafter"/>
</dbReference>
<accession>A0A376UDQ6</accession>
<protein>
    <submittedName>
        <fullName evidence="2">Protein YbeD</fullName>
    </submittedName>
</protein>
<dbReference type="EMBL" id="UGCP01000002">
    <property type="protein sequence ID" value="STI87605.1"/>
    <property type="molecule type" value="Genomic_DNA"/>
</dbReference>
<evidence type="ECO:0000256" key="1">
    <source>
        <dbReference type="ARBA" id="ARBA00008460"/>
    </source>
</evidence>
<dbReference type="Gene3D" id="3.30.70.260">
    <property type="match status" value="1"/>
</dbReference>
<dbReference type="InterPro" id="IPR027471">
    <property type="entry name" value="YbeD-like_sf"/>
</dbReference>
<evidence type="ECO:0000313" key="3">
    <source>
        <dbReference type="Proteomes" id="UP000254079"/>
    </source>
</evidence>
<sequence>MKTKLNELLEFPTPFTYKVMGQALPELVDQVVEVVQRHAPGDYTPTVNQAAKATTTRYLSLSTPLISSRLKHCMKNWAKSILSAWFCNSLLRYPAPGRVTPLSSL</sequence>
<dbReference type="PANTHER" id="PTHR38036">
    <property type="entry name" value="UPF0250 PROTEIN YBED"/>
    <property type="match status" value="1"/>
</dbReference>
<reference evidence="2 3" key="1">
    <citation type="submission" date="2018-06" db="EMBL/GenBank/DDBJ databases">
        <authorList>
            <consortium name="Pathogen Informatics"/>
            <person name="Doyle S."/>
        </authorList>
    </citation>
    <scope>NUCLEOTIDE SEQUENCE [LARGE SCALE GENOMIC DNA]</scope>
    <source>
        <strain evidence="2 3">NCTC8622</strain>
    </source>
</reference>
<dbReference type="InterPro" id="IPR007454">
    <property type="entry name" value="UPF0250_YbeD-like"/>
</dbReference>